<evidence type="ECO:0000313" key="1">
    <source>
        <dbReference type="EMBL" id="CAE2267611.1"/>
    </source>
</evidence>
<accession>A0A7S4JLR8</accession>
<reference evidence="1" key="1">
    <citation type="submission" date="2021-01" db="EMBL/GenBank/DDBJ databases">
        <authorList>
            <person name="Corre E."/>
            <person name="Pelletier E."/>
            <person name="Niang G."/>
            <person name="Scheremetjew M."/>
            <person name="Finn R."/>
            <person name="Kale V."/>
            <person name="Holt S."/>
            <person name="Cochrane G."/>
            <person name="Meng A."/>
            <person name="Brown T."/>
            <person name="Cohen L."/>
        </authorList>
    </citation>
    <scope>NUCLEOTIDE SEQUENCE</scope>
    <source>
        <strain evidence="1">Isolate 1302-5</strain>
    </source>
</reference>
<protein>
    <submittedName>
        <fullName evidence="1">Uncharacterized protein</fullName>
    </submittedName>
</protein>
<sequence>MTRPFSDLVIQRASSGSWHFLHSDVYGSRGGFVHVVDEKGNVLERLKLSQNLPGFDRHAHETTAGYMWNDRLLACFTHRTDQEGVERAIVCPWWGERLVIELRLPPCPPKVVPATSDLNGSISELITEGLRKTIADFEKGTEAKQTDLSCPNDFIGGPISYSHHAGLIQLREAEEYLRKLEAFSPALTGFGWVSFSDFSYHPHPARLAAQTALRRIGSSPVGHPALSFSGASFEGNTNAKKLTIKNGPFDGETKHSRVKRVKKNMPLEDLYTLIGAPDYIDRNTEGCFYWRYDIDATGAPFTLLIWLNDTQSKIERAVRYEPPFWSTGDLFSSRDDNEEPICPPGHMRLALRFQRTGPVLGSDNGTIWARTKQLDDGSFNGHQEPLELL</sequence>
<dbReference type="EMBL" id="HBKQ01043356">
    <property type="protein sequence ID" value="CAE2267611.1"/>
    <property type="molecule type" value="Transcribed_RNA"/>
</dbReference>
<organism evidence="1">
    <name type="scientific">Odontella aurita</name>
    <dbReference type="NCBI Taxonomy" id="265563"/>
    <lineage>
        <taxon>Eukaryota</taxon>
        <taxon>Sar</taxon>
        <taxon>Stramenopiles</taxon>
        <taxon>Ochrophyta</taxon>
        <taxon>Bacillariophyta</taxon>
        <taxon>Mediophyceae</taxon>
        <taxon>Biddulphiophycidae</taxon>
        <taxon>Eupodiscales</taxon>
        <taxon>Odontellaceae</taxon>
        <taxon>Odontella</taxon>
    </lineage>
</organism>
<proteinExistence type="predicted"/>
<gene>
    <name evidence="1" type="ORF">OAUR00152_LOCUS29888</name>
</gene>
<name>A0A7S4JLR8_9STRA</name>
<dbReference type="AlphaFoldDB" id="A0A7S4JLR8"/>